<dbReference type="AlphaFoldDB" id="A0A834TNF0"/>
<dbReference type="Pfam" id="PF13456">
    <property type="entry name" value="RVT_3"/>
    <property type="match status" value="1"/>
</dbReference>
<dbReference type="InterPro" id="IPR002156">
    <property type="entry name" value="RNaseH_domain"/>
</dbReference>
<dbReference type="InterPro" id="IPR036397">
    <property type="entry name" value="RNaseH_sf"/>
</dbReference>
<dbReference type="InterPro" id="IPR012337">
    <property type="entry name" value="RNaseH-like_sf"/>
</dbReference>
<dbReference type="InterPro" id="IPR044730">
    <property type="entry name" value="RNase_H-like_dom_plant"/>
</dbReference>
<keyword evidence="4" id="KW-0695">RNA-directed DNA polymerase</keyword>
<name>A0A834TNF0_9FABA</name>
<protein>
    <submittedName>
        <fullName evidence="4">Reverse transcriptase</fullName>
    </submittedName>
</protein>
<evidence type="ECO:0000313" key="5">
    <source>
        <dbReference type="Proteomes" id="UP000634136"/>
    </source>
</evidence>
<dbReference type="Pfam" id="PF13966">
    <property type="entry name" value="zf-RVT"/>
    <property type="match status" value="1"/>
</dbReference>
<dbReference type="GO" id="GO:0003964">
    <property type="term" value="F:RNA-directed DNA polymerase activity"/>
    <property type="evidence" value="ECO:0007669"/>
    <property type="project" value="UniProtKB-KW"/>
</dbReference>
<dbReference type="SUPFAM" id="SSF53098">
    <property type="entry name" value="Ribonuclease H-like"/>
    <property type="match status" value="1"/>
</dbReference>
<dbReference type="GO" id="GO:0003676">
    <property type="term" value="F:nucleic acid binding"/>
    <property type="evidence" value="ECO:0007669"/>
    <property type="project" value="InterPro"/>
</dbReference>
<evidence type="ECO:0000259" key="3">
    <source>
        <dbReference type="Pfam" id="PF13966"/>
    </source>
</evidence>
<dbReference type="SUPFAM" id="SSF56219">
    <property type="entry name" value="DNase I-like"/>
    <property type="match status" value="1"/>
</dbReference>
<evidence type="ECO:0000313" key="4">
    <source>
        <dbReference type="EMBL" id="KAF7824156.1"/>
    </source>
</evidence>
<gene>
    <name evidence="4" type="ORF">G2W53_022300</name>
</gene>
<accession>A0A834TNF0</accession>
<dbReference type="CDD" id="cd06222">
    <property type="entry name" value="RNase_H_like"/>
    <property type="match status" value="1"/>
</dbReference>
<dbReference type="PANTHER" id="PTHR33710">
    <property type="entry name" value="BNAC02G09200D PROTEIN"/>
    <property type="match status" value="1"/>
</dbReference>
<dbReference type="Proteomes" id="UP000634136">
    <property type="component" value="Unassembled WGS sequence"/>
</dbReference>
<feature type="domain" description="RNase H type-1" evidence="2">
    <location>
        <begin position="689"/>
        <end position="811"/>
    </location>
</feature>
<proteinExistence type="predicted"/>
<evidence type="ECO:0000259" key="2">
    <source>
        <dbReference type="Pfam" id="PF13456"/>
    </source>
</evidence>
<dbReference type="EMBL" id="JAAIUW010000007">
    <property type="protein sequence ID" value="KAF7824156.1"/>
    <property type="molecule type" value="Genomic_DNA"/>
</dbReference>
<dbReference type="PANTHER" id="PTHR33710:SF62">
    <property type="entry name" value="DUF4283 DOMAIN PROTEIN"/>
    <property type="match status" value="1"/>
</dbReference>
<comment type="caution">
    <text evidence="4">The sequence shown here is derived from an EMBL/GenBank/DDBJ whole genome shotgun (WGS) entry which is preliminary data.</text>
</comment>
<dbReference type="OrthoDB" id="1166575at2759"/>
<dbReference type="GO" id="GO:0004523">
    <property type="term" value="F:RNA-DNA hybrid ribonuclease activity"/>
    <property type="evidence" value="ECO:0007669"/>
    <property type="project" value="InterPro"/>
</dbReference>
<evidence type="ECO:0000259" key="1">
    <source>
        <dbReference type="Pfam" id="PF03372"/>
    </source>
</evidence>
<dbReference type="Pfam" id="PF03372">
    <property type="entry name" value="Exo_endo_phos"/>
    <property type="match status" value="1"/>
</dbReference>
<feature type="domain" description="Reverse transcriptase zinc-binding" evidence="3">
    <location>
        <begin position="530"/>
        <end position="598"/>
    </location>
</feature>
<dbReference type="InterPro" id="IPR005135">
    <property type="entry name" value="Endo/exonuclease/phosphatase"/>
</dbReference>
<dbReference type="InterPro" id="IPR036691">
    <property type="entry name" value="Endo/exonu/phosph_ase_sf"/>
</dbReference>
<dbReference type="InterPro" id="IPR026960">
    <property type="entry name" value="RVT-Znf"/>
</dbReference>
<dbReference type="Gene3D" id="3.30.420.10">
    <property type="entry name" value="Ribonuclease H-like superfamily/Ribonuclease H"/>
    <property type="match status" value="1"/>
</dbReference>
<feature type="domain" description="Endonuclease/exonuclease/phosphatase" evidence="1">
    <location>
        <begin position="7"/>
        <end position="217"/>
    </location>
</feature>
<dbReference type="Gene3D" id="3.60.10.10">
    <property type="entry name" value="Endonuclease/exonuclease/phosphatase"/>
    <property type="match status" value="1"/>
</dbReference>
<keyword evidence="4" id="KW-0548">Nucleotidyltransferase</keyword>
<keyword evidence="5" id="KW-1185">Reference proteome</keyword>
<organism evidence="4 5">
    <name type="scientific">Senna tora</name>
    <dbReference type="NCBI Taxonomy" id="362788"/>
    <lineage>
        <taxon>Eukaryota</taxon>
        <taxon>Viridiplantae</taxon>
        <taxon>Streptophyta</taxon>
        <taxon>Embryophyta</taxon>
        <taxon>Tracheophyta</taxon>
        <taxon>Spermatophyta</taxon>
        <taxon>Magnoliopsida</taxon>
        <taxon>eudicotyledons</taxon>
        <taxon>Gunneridae</taxon>
        <taxon>Pentapetalae</taxon>
        <taxon>rosids</taxon>
        <taxon>fabids</taxon>
        <taxon>Fabales</taxon>
        <taxon>Fabaceae</taxon>
        <taxon>Caesalpinioideae</taxon>
        <taxon>Cassia clade</taxon>
        <taxon>Senna</taxon>
    </lineage>
</organism>
<reference evidence="4" key="1">
    <citation type="submission" date="2020-09" db="EMBL/GenBank/DDBJ databases">
        <title>Genome-Enabled Discovery of Anthraquinone Biosynthesis in Senna tora.</title>
        <authorList>
            <person name="Kang S.-H."/>
            <person name="Pandey R.P."/>
            <person name="Lee C.-M."/>
            <person name="Sim J.-S."/>
            <person name="Jeong J.-T."/>
            <person name="Choi B.-S."/>
            <person name="Jung M."/>
            <person name="Ginzburg D."/>
            <person name="Zhao K."/>
            <person name="Won S.Y."/>
            <person name="Oh T.-J."/>
            <person name="Yu Y."/>
            <person name="Kim N.-H."/>
            <person name="Lee O.R."/>
            <person name="Lee T.-H."/>
            <person name="Bashyal P."/>
            <person name="Kim T.-S."/>
            <person name="Lee W.-H."/>
            <person name="Kawkins C."/>
            <person name="Kim C.-K."/>
            <person name="Kim J.S."/>
            <person name="Ahn B.O."/>
            <person name="Rhee S.Y."/>
            <person name="Sohng J.K."/>
        </authorList>
    </citation>
    <scope>NUCLEOTIDE SEQUENCE</scope>
    <source>
        <tissue evidence="4">Leaf</tissue>
    </source>
</reference>
<keyword evidence="4" id="KW-0808">Transferase</keyword>
<sequence>MGVALTVKALKELCRKYKPLIVFLMETKCSGVKLEAIRRRNRLAFDNSYYVDAVGKSGGLAVWWKNDITLNFSFSSKNFIHVVVASTLIDTPSFLSLVYGPPEEMERRVAWDQLRSFSSKIQGSWLCVGDFNDVLFHSEKWGGKLKASRKVVNFQNLLSDCGLFDLEYNGSSFTWFNKRIGDAFVMEKLDRALGNVELLCDFPQAQVFVNEPVGSDHCALVTDLNFCDGKTPRSFKFELSWLTHADYKEVMKASWHKSKRMRFDFILELLRRLEDCKKGLTDWTMVRFHVDNGDLKGVKLARHGPILSHCFFADDALFFMNVGREDCEVLRKIINDYCAASGQEANLDKSCLFFSSNASSSIKDDSPGDLWVRVLKGSYFPNGEFLDAVKGHKASWAWSSILEGRRLLVEGLWWKVGNGASIVVWRDKWIPGLKGGKLSSPCPEELADLRVEDCISARRWDLSRLQAHISAMELKAILAIPLPVGERYDSLVWEDSKNGMYFVKSGYRLANSIFGQPLLEDPSCSFRPPSSLWKAIWGLKVVPKVKSFLWRACVGALPTSEALFKRKCASSPCCQVCGAEVETIEHALLLCSWVKGVWFSCPLALVVAACRVTRFDSWCSEFLGQNGNLDSSGKALSLMLAGNLSISRAAAEFSGTFSQVGVSGGVYPGPRSLIPDWWQLPPPDSLKVNSDGAFLEDSLEVGIGFVVRNSSGSLLRTCCDKVCASSSIMSEALAFKAAMGCLVEFPNIRLVFEMDCEVLFNCIVSQGKIECSWHCAPVISDICLAASSSQLCSFVLVRRQGNQAADWLAKCAVQGLGPLGRVRDPPPPLASILARDLDLAVKKGSPKEGIG</sequence>